<dbReference type="RefSeq" id="WP_125756665.1">
    <property type="nucleotide sequence ID" value="NZ_JBHTOK010000070.1"/>
</dbReference>
<comment type="caution">
    <text evidence="3">The sequence shown here is derived from an EMBL/GenBank/DDBJ whole genome shotgun (WGS) entry which is preliminary data.</text>
</comment>
<dbReference type="InterPro" id="IPR014529">
    <property type="entry name" value="UCP026631"/>
</dbReference>
<evidence type="ECO:0000259" key="2">
    <source>
        <dbReference type="Pfam" id="PF03703"/>
    </source>
</evidence>
<reference evidence="4" key="1">
    <citation type="journal article" date="2019" name="Int. J. Syst. Evol. Microbiol.">
        <title>The Global Catalogue of Microorganisms (GCM) 10K type strain sequencing project: providing services to taxonomists for standard genome sequencing and annotation.</title>
        <authorList>
            <consortium name="The Broad Institute Genomics Platform"/>
            <consortium name="The Broad Institute Genome Sequencing Center for Infectious Disease"/>
            <person name="Wu L."/>
            <person name="Ma J."/>
        </authorList>
    </citation>
    <scope>NUCLEOTIDE SEQUENCE [LARGE SCALE GENOMIC DNA]</scope>
    <source>
        <strain evidence="4">CCM 8912</strain>
    </source>
</reference>
<dbReference type="Proteomes" id="UP001597212">
    <property type="component" value="Unassembled WGS sequence"/>
</dbReference>
<feature type="transmembrane region" description="Helical" evidence="1">
    <location>
        <begin position="40"/>
        <end position="64"/>
    </location>
</feature>
<feature type="transmembrane region" description="Helical" evidence="1">
    <location>
        <begin position="12"/>
        <end position="34"/>
    </location>
</feature>
<protein>
    <submittedName>
        <fullName evidence="3">PH domain-containing protein</fullName>
    </submittedName>
</protein>
<feature type="domain" description="YdbS-like PH" evidence="2">
    <location>
        <begin position="267"/>
        <end position="318"/>
    </location>
</feature>
<keyword evidence="1" id="KW-1133">Transmembrane helix</keyword>
<feature type="domain" description="YdbS-like PH" evidence="2">
    <location>
        <begin position="63"/>
        <end position="130"/>
    </location>
</feature>
<feature type="transmembrane region" description="Helical" evidence="1">
    <location>
        <begin position="402"/>
        <end position="423"/>
    </location>
</feature>
<proteinExistence type="predicted"/>
<dbReference type="Pfam" id="PF03703">
    <property type="entry name" value="bPH_2"/>
    <property type="match status" value="3"/>
</dbReference>
<dbReference type="PIRSF" id="PIRSF026631">
    <property type="entry name" value="UCP026631"/>
    <property type="match status" value="1"/>
</dbReference>
<feature type="domain" description="YdbS-like PH" evidence="2">
    <location>
        <begin position="437"/>
        <end position="505"/>
    </location>
</feature>
<dbReference type="EMBL" id="JBHTOK010000070">
    <property type="protein sequence ID" value="MFD1441529.1"/>
    <property type="molecule type" value="Genomic_DNA"/>
</dbReference>
<feature type="transmembrane region" description="Helical" evidence="1">
    <location>
        <begin position="237"/>
        <end position="263"/>
    </location>
</feature>
<organism evidence="3 4">
    <name type="scientific">Lacticaseibacillus hegangensis</name>
    <dbReference type="NCBI Taxonomy" id="2486010"/>
    <lineage>
        <taxon>Bacteria</taxon>
        <taxon>Bacillati</taxon>
        <taxon>Bacillota</taxon>
        <taxon>Bacilli</taxon>
        <taxon>Lactobacillales</taxon>
        <taxon>Lactobacillaceae</taxon>
        <taxon>Lacticaseibacillus</taxon>
    </lineage>
</organism>
<keyword evidence="1" id="KW-0812">Transmembrane</keyword>
<name>A0ABW4CVT2_9LACO</name>
<dbReference type="PANTHER" id="PTHR34473">
    <property type="entry name" value="UPF0699 TRANSMEMBRANE PROTEIN YDBS"/>
    <property type="match status" value="1"/>
</dbReference>
<feature type="transmembrane region" description="Helical" evidence="1">
    <location>
        <begin position="198"/>
        <end position="217"/>
    </location>
</feature>
<keyword evidence="1" id="KW-0472">Membrane</keyword>
<evidence type="ECO:0000313" key="3">
    <source>
        <dbReference type="EMBL" id="MFD1441529.1"/>
    </source>
</evidence>
<evidence type="ECO:0000256" key="1">
    <source>
        <dbReference type="SAM" id="Phobius"/>
    </source>
</evidence>
<keyword evidence="4" id="KW-1185">Reference proteome</keyword>
<sequence>MKDERLPLAALILMLGQSLYNSVIYVIGLVVIGFRDRADGGWIVWLLVGAGFLLVVASTLVRYLRFTYRLADSQVVIKSGLFVRKTRHIPYAKIQTLRHQQWFFLKPFNLESLVIETSSKNGKEGEAQLYAVVPAVGAEIEARRKMLRGEQAAVAQAAAAEADIAGAADAPVATVSSAPAEVESPTARYTISAHDLNVYALTSLGFIPILTGALWLWDKFDDIVPKGWERNIDHYMAQLAAAALLALIVFALIVGILISYLRLLQKYYQFTLMQNGDTLTAARGLLKRTQVSTRLHQLQAVRFSQTVLRQLFHLTTVQGLIASNASDDETSDATVLMPVVKEDQALLTMRRFITWLPAAVPPLQPVQRRRYWYYIRNSVLTGLGLAVGLSLAIYFWQAKWLAIAIGLSLVWVAFTAFQGTYAARNAGVKILSPDLLVLQKGGWWRRQRFFVRRANIQSLEVNTSYWLAKKQVAHLVVNVRKGDGNENIEVSYLEQSIADAVRAWYRPADFQGGGLQ</sequence>
<evidence type="ECO:0000313" key="4">
    <source>
        <dbReference type="Proteomes" id="UP001597212"/>
    </source>
</evidence>
<dbReference type="PANTHER" id="PTHR34473:SF2">
    <property type="entry name" value="UPF0699 TRANSMEMBRANE PROTEIN YDBT"/>
    <property type="match status" value="1"/>
</dbReference>
<accession>A0ABW4CVT2</accession>
<feature type="transmembrane region" description="Helical" evidence="1">
    <location>
        <begin position="378"/>
        <end position="396"/>
    </location>
</feature>
<dbReference type="InterPro" id="IPR005182">
    <property type="entry name" value="YdbS-like_PH"/>
</dbReference>
<gene>
    <name evidence="3" type="ORF">ACFQ5K_09110</name>
</gene>